<dbReference type="AlphaFoldDB" id="A0AAX4JS79"/>
<accession>A0AAX4JS79</accession>
<dbReference type="Proteomes" id="UP001355207">
    <property type="component" value="Chromosome 4"/>
</dbReference>
<keyword evidence="1" id="KW-1133">Transmembrane helix</keyword>
<reference evidence="2 3" key="1">
    <citation type="submission" date="2024-01" db="EMBL/GenBank/DDBJ databases">
        <title>Comparative genomics of Cryptococcus and Kwoniella reveals pathogenesis evolution and contrasting modes of karyotype evolution via chromosome fusion or intercentromeric recombination.</title>
        <authorList>
            <person name="Coelho M.A."/>
            <person name="David-Palma M."/>
            <person name="Shea T."/>
            <person name="Bowers K."/>
            <person name="McGinley-Smith S."/>
            <person name="Mohammad A.W."/>
            <person name="Gnirke A."/>
            <person name="Yurkov A.M."/>
            <person name="Nowrousian M."/>
            <person name="Sun S."/>
            <person name="Cuomo C.A."/>
            <person name="Heitman J."/>
        </authorList>
    </citation>
    <scope>NUCLEOTIDE SEQUENCE [LARGE SCALE GENOMIC DNA]</scope>
    <source>
        <strain evidence="2 3">CBS 6074</strain>
    </source>
</reference>
<keyword evidence="1" id="KW-0472">Membrane</keyword>
<evidence type="ECO:0000313" key="3">
    <source>
        <dbReference type="Proteomes" id="UP001355207"/>
    </source>
</evidence>
<keyword evidence="3" id="KW-1185">Reference proteome</keyword>
<sequence>MQLQNASTAGYGYSNKLTSNITWTYPFLPGEPPGVTRFKFAACVPSNVTLASICCTSVNGSFVNQTLTNITKFSSEELTKYYESKYPGKNVSSLIGSGVGPGASTSSNIGNYSIVQNAGEEGNIHWCKMNYEPLSSTKLPSNSIGWQSGDYLGNIPESMNNWIKCFNDNVPQNAINNSQAAYACVTDDLKEGGTIQGFNRFSGNTPSSDANRTSKVVYSWLSVMGLMIMIIGYVH</sequence>
<proteinExistence type="predicted"/>
<dbReference type="GeneID" id="91093833"/>
<organism evidence="2 3">
    <name type="scientific">Kwoniella dendrophila CBS 6074</name>
    <dbReference type="NCBI Taxonomy" id="1295534"/>
    <lineage>
        <taxon>Eukaryota</taxon>
        <taxon>Fungi</taxon>
        <taxon>Dikarya</taxon>
        <taxon>Basidiomycota</taxon>
        <taxon>Agaricomycotina</taxon>
        <taxon>Tremellomycetes</taxon>
        <taxon>Tremellales</taxon>
        <taxon>Cryptococcaceae</taxon>
        <taxon>Kwoniella</taxon>
    </lineage>
</organism>
<evidence type="ECO:0000313" key="2">
    <source>
        <dbReference type="EMBL" id="WWC88256.1"/>
    </source>
</evidence>
<dbReference type="EMBL" id="CP144101">
    <property type="protein sequence ID" value="WWC88256.1"/>
    <property type="molecule type" value="Genomic_DNA"/>
</dbReference>
<name>A0AAX4JS79_9TREE</name>
<evidence type="ECO:0000256" key="1">
    <source>
        <dbReference type="SAM" id="Phobius"/>
    </source>
</evidence>
<protein>
    <submittedName>
        <fullName evidence="2">Uncharacterized protein</fullName>
    </submittedName>
</protein>
<dbReference type="RefSeq" id="XP_066075019.1">
    <property type="nucleotide sequence ID" value="XM_066218922.1"/>
</dbReference>
<keyword evidence="1" id="KW-0812">Transmembrane</keyword>
<gene>
    <name evidence="2" type="ORF">L201_003163</name>
</gene>
<feature type="transmembrane region" description="Helical" evidence="1">
    <location>
        <begin position="217"/>
        <end position="234"/>
    </location>
</feature>